<reference evidence="19" key="1">
    <citation type="submission" date="2011-05" db="EMBL/GenBank/DDBJ databases">
        <authorList>
            <person name="Richards S.R."/>
            <person name="Qu J."/>
            <person name="Jiang H."/>
            <person name="Jhangiani S.N."/>
            <person name="Agravi P."/>
            <person name="Goodspeed R."/>
            <person name="Gross S."/>
            <person name="Mandapat C."/>
            <person name="Jackson L."/>
            <person name="Mathew T."/>
            <person name="Pu L."/>
            <person name="Thornton R."/>
            <person name="Saada N."/>
            <person name="Wilczek-Boney K.B."/>
            <person name="Lee S."/>
            <person name="Kovar C."/>
            <person name="Wu Y."/>
            <person name="Scherer S.E."/>
            <person name="Worley K.C."/>
            <person name="Muzny D.M."/>
            <person name="Gibbs R."/>
        </authorList>
    </citation>
    <scope>NUCLEOTIDE SEQUENCE</scope>
    <source>
        <strain evidence="19">Brora</strain>
    </source>
</reference>
<comment type="similarity">
    <text evidence="15">Belongs to the ligand-gated ion channel (TC 1.A.9) family.</text>
</comment>
<keyword evidence="7" id="KW-0964">Secreted</keyword>
<keyword evidence="13" id="KW-1015">Disulfide bond</keyword>
<feature type="domain" description="Neurotransmitter-gated ion-channel transmembrane" evidence="17">
    <location>
        <begin position="244"/>
        <end position="340"/>
    </location>
</feature>
<evidence type="ECO:0000256" key="15">
    <source>
        <dbReference type="RuleBase" id="RU000687"/>
    </source>
</evidence>
<name>T1JP67_STRMM</name>
<dbReference type="AlphaFoldDB" id="T1JP67"/>
<dbReference type="InterPro" id="IPR038050">
    <property type="entry name" value="Neuro_actylchol_rec"/>
</dbReference>
<dbReference type="PANTHER" id="PTHR28593">
    <property type="entry name" value="METEORIN-LIKE PROTEIN"/>
    <property type="match status" value="1"/>
</dbReference>
<evidence type="ECO:0000256" key="12">
    <source>
        <dbReference type="ARBA" id="ARBA00023136"/>
    </source>
</evidence>
<dbReference type="Pfam" id="PF02932">
    <property type="entry name" value="Neur_chan_memb"/>
    <property type="match status" value="1"/>
</dbReference>
<dbReference type="InterPro" id="IPR051998">
    <property type="entry name" value="Meteorin-like"/>
</dbReference>
<evidence type="ECO:0000256" key="5">
    <source>
        <dbReference type="ARBA" id="ARBA00022448"/>
    </source>
</evidence>
<evidence type="ECO:0000256" key="6">
    <source>
        <dbReference type="ARBA" id="ARBA00022475"/>
    </source>
</evidence>
<dbReference type="InterPro" id="IPR006202">
    <property type="entry name" value="Neur_chan_lig-bd"/>
</dbReference>
<dbReference type="Proteomes" id="UP000014500">
    <property type="component" value="Unassembled WGS sequence"/>
</dbReference>
<feature type="transmembrane region" description="Helical" evidence="15">
    <location>
        <begin position="239"/>
        <end position="260"/>
    </location>
</feature>
<evidence type="ECO:0000313" key="18">
    <source>
        <dbReference type="EnsemblMetazoa" id="SMAR015643-PA"/>
    </source>
</evidence>
<dbReference type="GO" id="GO:0005254">
    <property type="term" value="F:chloride channel activity"/>
    <property type="evidence" value="ECO:0007669"/>
    <property type="project" value="UniProtKB-ARBA"/>
</dbReference>
<dbReference type="PROSITE" id="PS00236">
    <property type="entry name" value="NEUROTR_ION_CHANNEL"/>
    <property type="match status" value="1"/>
</dbReference>
<dbReference type="GO" id="GO:0005230">
    <property type="term" value="F:extracellular ligand-gated monoatomic ion channel activity"/>
    <property type="evidence" value="ECO:0007669"/>
    <property type="project" value="InterPro"/>
</dbReference>
<dbReference type="GO" id="GO:0004888">
    <property type="term" value="F:transmembrane signaling receptor activity"/>
    <property type="evidence" value="ECO:0007669"/>
    <property type="project" value="InterPro"/>
</dbReference>
<evidence type="ECO:0000256" key="13">
    <source>
        <dbReference type="ARBA" id="ARBA00023157"/>
    </source>
</evidence>
<feature type="domain" description="Neurotransmitter-gated ion-channel ligand-binding" evidence="16">
    <location>
        <begin position="34"/>
        <end position="186"/>
    </location>
</feature>
<dbReference type="Gene3D" id="2.70.170.10">
    <property type="entry name" value="Neurotransmitter-gated ion-channel ligand-binding domain"/>
    <property type="match status" value="1"/>
</dbReference>
<protein>
    <recommendedName>
        <fullName evidence="20">Neurotransmitter-gated ion-channel ligand-binding domain-containing protein</fullName>
    </recommendedName>
</protein>
<evidence type="ECO:0008006" key="20">
    <source>
        <dbReference type="Google" id="ProtNLM"/>
    </source>
</evidence>
<evidence type="ECO:0000256" key="4">
    <source>
        <dbReference type="ARBA" id="ARBA00005669"/>
    </source>
</evidence>
<keyword evidence="10 15" id="KW-1133">Transmembrane helix</keyword>
<dbReference type="EMBL" id="JH431944">
    <property type="status" value="NOT_ANNOTATED_CDS"/>
    <property type="molecule type" value="Genomic_DNA"/>
</dbReference>
<organism evidence="18 19">
    <name type="scientific">Strigamia maritima</name>
    <name type="common">European centipede</name>
    <name type="synonym">Geophilus maritimus</name>
    <dbReference type="NCBI Taxonomy" id="126957"/>
    <lineage>
        <taxon>Eukaryota</taxon>
        <taxon>Metazoa</taxon>
        <taxon>Ecdysozoa</taxon>
        <taxon>Arthropoda</taxon>
        <taxon>Myriapoda</taxon>
        <taxon>Chilopoda</taxon>
        <taxon>Pleurostigmophora</taxon>
        <taxon>Geophilomorpha</taxon>
        <taxon>Linotaeniidae</taxon>
        <taxon>Strigamia</taxon>
    </lineage>
</organism>
<dbReference type="STRING" id="126957.T1JP67"/>
<keyword evidence="5 15" id="KW-0813">Transport</keyword>
<evidence type="ECO:0000256" key="14">
    <source>
        <dbReference type="ARBA" id="ARBA00023303"/>
    </source>
</evidence>
<dbReference type="InterPro" id="IPR036734">
    <property type="entry name" value="Neur_chan_lig-bd_sf"/>
</dbReference>
<keyword evidence="9" id="KW-0732">Signal</keyword>
<dbReference type="GO" id="GO:0005179">
    <property type="term" value="F:hormone activity"/>
    <property type="evidence" value="ECO:0007669"/>
    <property type="project" value="TreeGrafter"/>
</dbReference>
<dbReference type="PhylomeDB" id="T1JP67"/>
<dbReference type="HOGENOM" id="CLU_447141_0_0_1"/>
<dbReference type="PRINTS" id="PR00252">
    <property type="entry name" value="NRIONCHANNEL"/>
</dbReference>
<dbReference type="SUPFAM" id="SSF90112">
    <property type="entry name" value="Neurotransmitter-gated ion-channel transmembrane pore"/>
    <property type="match status" value="1"/>
</dbReference>
<dbReference type="SUPFAM" id="SSF63712">
    <property type="entry name" value="Nicotinic receptor ligand binding domain-like"/>
    <property type="match status" value="1"/>
</dbReference>
<feature type="transmembrane region" description="Helical" evidence="15">
    <location>
        <begin position="6"/>
        <end position="24"/>
    </location>
</feature>
<dbReference type="eggNOG" id="KOG3644">
    <property type="taxonomic scope" value="Eukaryota"/>
</dbReference>
<sequence>MKMSKFFWNFYLYFTFVWVIHVSSKCQDLFLIPSQYNKNRAPIPQNNTLIIDVDILVWAVTGVSAQKMQIQVDTYITFVWKDYRLNFLPNLNLDEENWCPIGSSKLDIWLPYVIFRNCIGCTPIELDTQKIDVLVHPKTQQFKILIRTLTNFACNIYLAKYPMDSQYCKIQLANYYETTNELEFRQIFPDSYKYVASNKSLAEYEIGPITPRNCSTPILDGQEHACVELNFIFIRQIGYYILTLYAPTFLIVVLSWMAFWIPAEPLQARITLGVTSLFTLATRLDQAQRNLPLVSYVKAIDVWLFVCIFLVFASLIELSFTSKFLQTEKTQVVPLNVASVNNLERQESNKKQPSQGAISLASSGSLRGEAPSNGPGVQTVDLRCAQGRIVWNWPQGALRLVLQLGSSGKEFRGCVQTNIIDDKSSTRVYIEGRGRLLLLMAPGDGRSTQTHRCFNSFHGQVALYVEAENRPMRFHKSILDFSYQLRKLTKRSRMDSAEECRPCLDQELLQFYCTSDFVLRASVISINHNSDLQLSEMKLRIIQPLRPSFFVGQEYVVYAPLHCQIASDDGEFVIFGTHFFNRPIVRCAPRVQEWQKLRRHAIRLKINQCLL</sequence>
<evidence type="ECO:0000256" key="9">
    <source>
        <dbReference type="ARBA" id="ARBA00022729"/>
    </source>
</evidence>
<evidence type="ECO:0000256" key="10">
    <source>
        <dbReference type="ARBA" id="ARBA00022989"/>
    </source>
</evidence>
<dbReference type="InterPro" id="IPR006201">
    <property type="entry name" value="Neur_channel"/>
</dbReference>
<dbReference type="InterPro" id="IPR018000">
    <property type="entry name" value="Neurotransmitter_ion_chnl_CS"/>
</dbReference>
<evidence type="ECO:0000256" key="11">
    <source>
        <dbReference type="ARBA" id="ARBA00023065"/>
    </source>
</evidence>
<evidence type="ECO:0000256" key="1">
    <source>
        <dbReference type="ARBA" id="ARBA00004141"/>
    </source>
</evidence>
<keyword evidence="12 15" id="KW-0472">Membrane</keyword>
<keyword evidence="6" id="KW-1003">Cell membrane</keyword>
<dbReference type="Pfam" id="PF02931">
    <property type="entry name" value="Neur_chan_LBD"/>
    <property type="match status" value="1"/>
</dbReference>
<dbReference type="PANTHER" id="PTHR28593:SF3">
    <property type="entry name" value="METEORIN-LIKE PROTEIN"/>
    <property type="match status" value="1"/>
</dbReference>
<accession>T1JP67</accession>
<comment type="subcellular location">
    <subcellularLocation>
        <location evidence="2">Cell membrane</location>
    </subcellularLocation>
    <subcellularLocation>
        <location evidence="1">Membrane</location>
        <topology evidence="1">Multi-pass membrane protein</topology>
    </subcellularLocation>
    <subcellularLocation>
        <location evidence="3">Secreted</location>
    </subcellularLocation>
</comment>
<dbReference type="InterPro" id="IPR006028">
    <property type="entry name" value="GABAA/Glycine_rcpt"/>
</dbReference>
<evidence type="ECO:0000256" key="2">
    <source>
        <dbReference type="ARBA" id="ARBA00004236"/>
    </source>
</evidence>
<evidence type="ECO:0000256" key="8">
    <source>
        <dbReference type="ARBA" id="ARBA00022692"/>
    </source>
</evidence>
<dbReference type="InterPro" id="IPR006029">
    <property type="entry name" value="Neurotrans-gated_channel_TM"/>
</dbReference>
<comment type="caution">
    <text evidence="15">Lacks conserved residue(s) required for the propagation of feature annotation.</text>
</comment>
<dbReference type="EnsemblMetazoa" id="SMAR015643-RA">
    <property type="protein sequence ID" value="SMAR015643-PA"/>
    <property type="gene ID" value="SMAR015643"/>
</dbReference>
<keyword evidence="14 15" id="KW-0407">Ion channel</keyword>
<evidence type="ECO:0000256" key="7">
    <source>
        <dbReference type="ARBA" id="ARBA00022525"/>
    </source>
</evidence>
<comment type="similarity">
    <text evidence="4">Belongs to the meteorin family.</text>
</comment>
<dbReference type="CDD" id="cd19049">
    <property type="entry name" value="LGIC_TM_anion"/>
    <property type="match status" value="1"/>
</dbReference>
<proteinExistence type="inferred from homology"/>
<evidence type="ECO:0000256" key="3">
    <source>
        <dbReference type="ARBA" id="ARBA00004613"/>
    </source>
</evidence>
<evidence type="ECO:0000313" key="19">
    <source>
        <dbReference type="Proteomes" id="UP000014500"/>
    </source>
</evidence>
<dbReference type="GO" id="GO:0005886">
    <property type="term" value="C:plasma membrane"/>
    <property type="evidence" value="ECO:0007669"/>
    <property type="project" value="UniProtKB-SubCell"/>
</dbReference>
<dbReference type="GO" id="GO:0099095">
    <property type="term" value="F:ligand-gated monoatomic anion channel activity"/>
    <property type="evidence" value="ECO:0007669"/>
    <property type="project" value="UniProtKB-ARBA"/>
</dbReference>
<reference evidence="18" key="2">
    <citation type="submission" date="2015-02" db="UniProtKB">
        <authorList>
            <consortium name="EnsemblMetazoa"/>
        </authorList>
    </citation>
    <scope>IDENTIFICATION</scope>
</reference>
<keyword evidence="11 15" id="KW-0406">Ion transport</keyword>
<evidence type="ECO:0000259" key="16">
    <source>
        <dbReference type="Pfam" id="PF02931"/>
    </source>
</evidence>
<dbReference type="PRINTS" id="PR00253">
    <property type="entry name" value="GABAARECEPTR"/>
</dbReference>
<evidence type="ECO:0000259" key="17">
    <source>
        <dbReference type="Pfam" id="PF02932"/>
    </source>
</evidence>
<dbReference type="GO" id="GO:0005615">
    <property type="term" value="C:extracellular space"/>
    <property type="evidence" value="ECO:0007669"/>
    <property type="project" value="TreeGrafter"/>
</dbReference>
<feature type="transmembrane region" description="Helical" evidence="15">
    <location>
        <begin position="296"/>
        <end position="316"/>
    </location>
</feature>
<keyword evidence="8 15" id="KW-0812">Transmembrane</keyword>
<dbReference type="InterPro" id="IPR036719">
    <property type="entry name" value="Neuro-gated_channel_TM_sf"/>
</dbReference>
<keyword evidence="19" id="KW-1185">Reference proteome</keyword>
<dbReference type="Gene3D" id="1.20.58.390">
    <property type="entry name" value="Neurotransmitter-gated ion-channel transmembrane domain"/>
    <property type="match status" value="1"/>
</dbReference>